<dbReference type="Pfam" id="PF05962">
    <property type="entry name" value="HutD"/>
    <property type="match status" value="1"/>
</dbReference>
<protein>
    <submittedName>
        <fullName evidence="1">Environmental stress-induced protein Ves</fullName>
    </submittedName>
</protein>
<dbReference type="InterPro" id="IPR014710">
    <property type="entry name" value="RmlC-like_jellyroll"/>
</dbReference>
<organism evidence="1 2">
    <name type="scientific">Pseudorhizobium tarimense</name>
    <dbReference type="NCBI Taxonomy" id="1079109"/>
    <lineage>
        <taxon>Bacteria</taxon>
        <taxon>Pseudomonadati</taxon>
        <taxon>Pseudomonadota</taxon>
        <taxon>Alphaproteobacteria</taxon>
        <taxon>Hyphomicrobiales</taxon>
        <taxon>Rhizobiaceae</taxon>
        <taxon>Rhizobium/Agrobacterium group</taxon>
        <taxon>Pseudorhizobium</taxon>
    </lineage>
</organism>
<comment type="caution">
    <text evidence="1">The sequence shown here is derived from an EMBL/GenBank/DDBJ whole genome shotgun (WGS) entry which is preliminary data.</text>
</comment>
<proteinExistence type="predicted"/>
<dbReference type="PANTHER" id="PTHR37943:SF1">
    <property type="entry name" value="PROTEIN VES"/>
    <property type="match status" value="1"/>
</dbReference>
<reference evidence="1 2" key="1">
    <citation type="submission" date="2024-06" db="EMBL/GenBank/DDBJ databases">
        <title>Genomic Encyclopedia of Type Strains, Phase IV (KMG-IV): sequencing the most valuable type-strain genomes for metagenomic binning, comparative biology and taxonomic classification.</title>
        <authorList>
            <person name="Goeker M."/>
        </authorList>
    </citation>
    <scope>NUCLEOTIDE SEQUENCE [LARGE SCALE GENOMIC DNA]</scope>
    <source>
        <strain evidence="1 2">DSM 105042</strain>
    </source>
</reference>
<dbReference type="Gene3D" id="2.60.120.10">
    <property type="entry name" value="Jelly Rolls"/>
    <property type="match status" value="1"/>
</dbReference>
<evidence type="ECO:0000313" key="1">
    <source>
        <dbReference type="EMBL" id="MET3587792.1"/>
    </source>
</evidence>
<dbReference type="Proteomes" id="UP001549031">
    <property type="component" value="Unassembled WGS sequence"/>
</dbReference>
<dbReference type="CDD" id="cd20293">
    <property type="entry name" value="cupin_HutD_N"/>
    <property type="match status" value="1"/>
</dbReference>
<sequence length="204" mass="22384">MKVLRAHTHKRMPWKNGRGETVEIAVFPQDANVDTFDWRISMATVTEDGLFSMFPGIDRTLSVIEGGFLELSIDGSEVRLLDASSLPYRFPADVATYARLSSGTIVDFNVMSRRNTANHHVEKLTLPFSFNVSGRTRFIFCLGSGAQVSCGEKEEILQARDAIMVEAGEAISVTGEGAVLAIAILPAEDILSRQDNRSMDTMPA</sequence>
<name>A0ABV2HBK7_9HYPH</name>
<evidence type="ECO:0000313" key="2">
    <source>
        <dbReference type="Proteomes" id="UP001549031"/>
    </source>
</evidence>
<dbReference type="SUPFAM" id="SSF51182">
    <property type="entry name" value="RmlC-like cupins"/>
    <property type="match status" value="1"/>
</dbReference>
<keyword evidence="2" id="KW-1185">Reference proteome</keyword>
<dbReference type="InterPro" id="IPR011051">
    <property type="entry name" value="RmlC_Cupin_sf"/>
</dbReference>
<dbReference type="InterPro" id="IPR010282">
    <property type="entry name" value="Uncharacterised_HutD/Ves"/>
</dbReference>
<gene>
    <name evidence="1" type="ORF">ABID21_003923</name>
</gene>
<dbReference type="PANTHER" id="PTHR37943">
    <property type="entry name" value="PROTEIN VES"/>
    <property type="match status" value="1"/>
</dbReference>
<accession>A0ABV2HBK7</accession>
<dbReference type="RefSeq" id="WP_247245413.1">
    <property type="nucleotide sequence ID" value="NZ_JALJRA010000015.1"/>
</dbReference>
<dbReference type="EMBL" id="JBEPLJ010000016">
    <property type="protein sequence ID" value="MET3587792.1"/>
    <property type="molecule type" value="Genomic_DNA"/>
</dbReference>